<keyword evidence="2" id="KW-1185">Reference proteome</keyword>
<dbReference type="GeneID" id="59337080"/>
<reference evidence="1 2" key="1">
    <citation type="journal article" date="2020" name="Genomics">
        <title>Complete, high-quality genomes from long-read metagenomic sequencing of two wolf lichen thalli reveals enigmatic genome architecture.</title>
        <authorList>
            <person name="McKenzie S.K."/>
            <person name="Walston R.F."/>
            <person name="Allen J.L."/>
        </authorList>
    </citation>
    <scope>NUCLEOTIDE SEQUENCE [LARGE SCALE GENOMIC DNA]</scope>
    <source>
        <strain evidence="1">WasteWater1</strain>
    </source>
</reference>
<evidence type="ECO:0008006" key="3">
    <source>
        <dbReference type="Google" id="ProtNLM"/>
    </source>
</evidence>
<name>A0A8H6CPN7_9LECA</name>
<evidence type="ECO:0000313" key="2">
    <source>
        <dbReference type="Proteomes" id="UP000593566"/>
    </source>
</evidence>
<proteinExistence type="predicted"/>
<protein>
    <recommendedName>
        <fullName evidence="3">BTB domain-containing protein</fullName>
    </recommendedName>
</protein>
<comment type="caution">
    <text evidence="1">The sequence shown here is derived from an EMBL/GenBank/DDBJ whole genome shotgun (WGS) entry which is preliminary data.</text>
</comment>
<gene>
    <name evidence="1" type="ORF">HO133_008685</name>
</gene>
<dbReference type="RefSeq" id="XP_037155551.1">
    <property type="nucleotide sequence ID" value="XM_037299550.1"/>
</dbReference>
<dbReference type="Proteomes" id="UP000593566">
    <property type="component" value="Unassembled WGS sequence"/>
</dbReference>
<accession>A0A8H6CPN7</accession>
<dbReference type="Gene3D" id="3.30.710.10">
    <property type="entry name" value="Potassium Channel Kv1.1, Chain A"/>
    <property type="match status" value="1"/>
</dbReference>
<dbReference type="EMBL" id="JACCJB010000005">
    <property type="protein sequence ID" value="KAF6227243.1"/>
    <property type="molecule type" value="Genomic_DNA"/>
</dbReference>
<dbReference type="AlphaFoldDB" id="A0A8H6CPN7"/>
<dbReference type="InterPro" id="IPR011333">
    <property type="entry name" value="SKP1/BTB/POZ_sf"/>
</dbReference>
<evidence type="ECO:0000313" key="1">
    <source>
        <dbReference type="EMBL" id="KAF6227243.1"/>
    </source>
</evidence>
<organism evidence="1 2">
    <name type="scientific">Letharia lupina</name>
    <dbReference type="NCBI Taxonomy" id="560253"/>
    <lineage>
        <taxon>Eukaryota</taxon>
        <taxon>Fungi</taxon>
        <taxon>Dikarya</taxon>
        <taxon>Ascomycota</taxon>
        <taxon>Pezizomycotina</taxon>
        <taxon>Lecanoromycetes</taxon>
        <taxon>OSLEUM clade</taxon>
        <taxon>Lecanoromycetidae</taxon>
        <taxon>Lecanorales</taxon>
        <taxon>Lecanorineae</taxon>
        <taxon>Parmeliaceae</taxon>
        <taxon>Letharia</taxon>
    </lineage>
</organism>
<sequence length="363" mass="40508">MEEDQSCPVLDPSGDLRLSTNTQDFVVSSKVMCLASPVWRAMFDPQGHWARHSSGVFSFPDDDSDALLIILQIAHLQFSDLPDALLIYEHLLQLAVLCDKYGGSWTLDVFTGLLADYRLTNRYNTVRLVRPWISKWQAPLQAQAEECSQGGGEGYEGYETWLFIAWTFGDEAGFRKISRSLVLTSTVTTVNGEKRIVNAQGNMVGDIMPPGSAGAIVEARSERISALLEMCYGLVDRYESTTLMAPEDTTICTLRDQSPNECDSLVYGCLIKGLQSLKLFPKRAEASEVESSVMAFADKLRSLRCFEYPFPYNSHGYYNHNGISHSRCSFTLAFADQINAIIGQEEPSGVLEEHLTHLNEQKD</sequence>